<evidence type="ECO:0000313" key="2">
    <source>
        <dbReference type="Proteomes" id="UP000324222"/>
    </source>
</evidence>
<sequence>MPNTATLCWQHLNSTSSMASSALSSAVSRCRPHVAGVDNVVGADLRTQTSLGSTPGPGRCVHSSFLLKCQINNAANSENEETEMNVETRHRHHCRSLEAHVEAERAPRCRRRACWEGTSCGRVARSEGK</sequence>
<protein>
    <submittedName>
        <fullName evidence="1">Uncharacterized protein</fullName>
    </submittedName>
</protein>
<keyword evidence="2" id="KW-1185">Reference proteome</keyword>
<dbReference type="Proteomes" id="UP000324222">
    <property type="component" value="Unassembled WGS sequence"/>
</dbReference>
<dbReference type="AlphaFoldDB" id="A0A5B7IJT9"/>
<proteinExistence type="predicted"/>
<organism evidence="1 2">
    <name type="scientific">Portunus trituberculatus</name>
    <name type="common">Swimming crab</name>
    <name type="synonym">Neptunus trituberculatus</name>
    <dbReference type="NCBI Taxonomy" id="210409"/>
    <lineage>
        <taxon>Eukaryota</taxon>
        <taxon>Metazoa</taxon>
        <taxon>Ecdysozoa</taxon>
        <taxon>Arthropoda</taxon>
        <taxon>Crustacea</taxon>
        <taxon>Multicrustacea</taxon>
        <taxon>Malacostraca</taxon>
        <taxon>Eumalacostraca</taxon>
        <taxon>Eucarida</taxon>
        <taxon>Decapoda</taxon>
        <taxon>Pleocyemata</taxon>
        <taxon>Brachyura</taxon>
        <taxon>Eubrachyura</taxon>
        <taxon>Portunoidea</taxon>
        <taxon>Portunidae</taxon>
        <taxon>Portuninae</taxon>
        <taxon>Portunus</taxon>
    </lineage>
</organism>
<name>A0A5B7IJT9_PORTR</name>
<dbReference type="EMBL" id="VSRR010058860">
    <property type="protein sequence ID" value="MPC82106.1"/>
    <property type="molecule type" value="Genomic_DNA"/>
</dbReference>
<accession>A0A5B7IJT9</accession>
<gene>
    <name evidence="1" type="ORF">E2C01_076751</name>
</gene>
<evidence type="ECO:0000313" key="1">
    <source>
        <dbReference type="EMBL" id="MPC82106.1"/>
    </source>
</evidence>
<reference evidence="1 2" key="1">
    <citation type="submission" date="2019-05" db="EMBL/GenBank/DDBJ databases">
        <title>Another draft genome of Portunus trituberculatus and its Hox gene families provides insights of decapod evolution.</title>
        <authorList>
            <person name="Jeong J.-H."/>
            <person name="Song I."/>
            <person name="Kim S."/>
            <person name="Choi T."/>
            <person name="Kim D."/>
            <person name="Ryu S."/>
            <person name="Kim W."/>
        </authorList>
    </citation>
    <scope>NUCLEOTIDE SEQUENCE [LARGE SCALE GENOMIC DNA]</scope>
    <source>
        <tissue evidence="1">Muscle</tissue>
    </source>
</reference>
<comment type="caution">
    <text evidence="1">The sequence shown here is derived from an EMBL/GenBank/DDBJ whole genome shotgun (WGS) entry which is preliminary data.</text>
</comment>